<name>A0A645BXY6_9ZZZZ</name>
<sequence>MVGGHGGDVLRLGAYLRQGEGHSDGLQKRPESGNARFGGHLGMGKIHVAVPNPDGELGKPVYIVEQDVLHPRGQNDRKARAVGAVVKRGELVLNLVAGPVLCAARTAEIVVSQHSRPHEVRPGGVVVRVFKGFGRGGNNSFHQRLAQPVGYVHVLGVGEVPLDNVGQHVRHAAGGLIGGEGAGIAGVQNGKFGPDHIRFRAAPFQVALLQRDDAAIGPFGPRRRDGQHRAHGQNGFNGMLSGEDVPEVPVVGHAHGNGLCRVDDGAAAQGQQKVAFIPAAELDAFVDLSAAGVGLNAGQLAERNSGLF</sequence>
<dbReference type="EMBL" id="VSSQ01022923">
    <property type="protein sequence ID" value="MPM69521.1"/>
    <property type="molecule type" value="Genomic_DNA"/>
</dbReference>
<protein>
    <submittedName>
        <fullName evidence="1">Uncharacterized protein</fullName>
    </submittedName>
</protein>
<reference evidence="1" key="1">
    <citation type="submission" date="2019-08" db="EMBL/GenBank/DDBJ databases">
        <authorList>
            <person name="Kucharzyk K."/>
            <person name="Murdoch R.W."/>
            <person name="Higgins S."/>
            <person name="Loffler F."/>
        </authorList>
    </citation>
    <scope>NUCLEOTIDE SEQUENCE</scope>
</reference>
<organism evidence="1">
    <name type="scientific">bioreactor metagenome</name>
    <dbReference type="NCBI Taxonomy" id="1076179"/>
    <lineage>
        <taxon>unclassified sequences</taxon>
        <taxon>metagenomes</taxon>
        <taxon>ecological metagenomes</taxon>
    </lineage>
</organism>
<comment type="caution">
    <text evidence="1">The sequence shown here is derived from an EMBL/GenBank/DDBJ whole genome shotgun (WGS) entry which is preliminary data.</text>
</comment>
<proteinExistence type="predicted"/>
<dbReference type="AlphaFoldDB" id="A0A645BXY6"/>
<accession>A0A645BXY6</accession>
<evidence type="ECO:0000313" key="1">
    <source>
        <dbReference type="EMBL" id="MPM69521.1"/>
    </source>
</evidence>
<gene>
    <name evidence="1" type="ORF">SDC9_116466</name>
</gene>